<feature type="region of interest" description="Disordered" evidence="1">
    <location>
        <begin position="276"/>
        <end position="298"/>
    </location>
</feature>
<evidence type="ECO:0000313" key="2">
    <source>
        <dbReference type="EMBL" id="PIC19567.1"/>
    </source>
</evidence>
<dbReference type="OrthoDB" id="5860450at2759"/>
<feature type="region of interest" description="Disordered" evidence="1">
    <location>
        <begin position="79"/>
        <end position="108"/>
    </location>
</feature>
<name>A0A2G5SWZ2_9PELO</name>
<protein>
    <submittedName>
        <fullName evidence="2">Uncharacterized protein</fullName>
    </submittedName>
</protein>
<feature type="region of interest" description="Disordered" evidence="1">
    <location>
        <begin position="220"/>
        <end position="261"/>
    </location>
</feature>
<organism evidence="2 3">
    <name type="scientific">Caenorhabditis nigoni</name>
    <dbReference type="NCBI Taxonomy" id="1611254"/>
    <lineage>
        <taxon>Eukaryota</taxon>
        <taxon>Metazoa</taxon>
        <taxon>Ecdysozoa</taxon>
        <taxon>Nematoda</taxon>
        <taxon>Chromadorea</taxon>
        <taxon>Rhabditida</taxon>
        <taxon>Rhabditina</taxon>
        <taxon>Rhabditomorpha</taxon>
        <taxon>Rhabditoidea</taxon>
        <taxon>Rhabditidae</taxon>
        <taxon>Peloderinae</taxon>
        <taxon>Caenorhabditis</taxon>
    </lineage>
</organism>
<dbReference type="AlphaFoldDB" id="A0A2G5SWZ2"/>
<proteinExistence type="predicted"/>
<evidence type="ECO:0000313" key="3">
    <source>
        <dbReference type="Proteomes" id="UP000230233"/>
    </source>
</evidence>
<comment type="caution">
    <text evidence="2">The sequence shown here is derived from an EMBL/GenBank/DDBJ whole genome shotgun (WGS) entry which is preliminary data.</text>
</comment>
<feature type="compositionally biased region" description="Low complexity" evidence="1">
    <location>
        <begin position="148"/>
        <end position="183"/>
    </location>
</feature>
<gene>
    <name evidence="2" type="primary">Cni-T18D3.6</name>
    <name evidence="2" type="synonym">Cnig_chr_X.g25072</name>
    <name evidence="2" type="ORF">B9Z55_025072</name>
</gene>
<dbReference type="Proteomes" id="UP000230233">
    <property type="component" value="Chromosome X"/>
</dbReference>
<accession>A0A2G5SWZ2</accession>
<feature type="region of interest" description="Disordered" evidence="1">
    <location>
        <begin position="144"/>
        <end position="203"/>
    </location>
</feature>
<dbReference type="EMBL" id="PDUG01000006">
    <property type="protein sequence ID" value="PIC19567.1"/>
    <property type="molecule type" value="Genomic_DNA"/>
</dbReference>
<keyword evidence="3" id="KW-1185">Reference proteome</keyword>
<sequence length="298" mass="34710">MVDPRPMLENVRDLAGEAARHQLRFARQAAIRSGLYLPPLPVPHLLFPNLNHAPEQDHRQDLLAELRVENFRMQQQYLNEAENNDYRPMSPENSDNEDDEVMEAHQRQRRMRRHWRNYMHQRVDPIPQGIIDRLMEELEREARRPLQNRQNQNNNNNNNVNNNNNNNNNNNGNYRNFNGMLSPLPSPGGSPPESEDEEEPVNEGRVADADVEMLNVQFMEMQPNQARSRKRQNSKAPGAIKKKRVTFKSESADEAAYSDDDDIYDNIPKVAVYQKQNEDDDEGFFGGPSRRQQNIRCT</sequence>
<reference evidence="3" key="1">
    <citation type="submission" date="2017-10" db="EMBL/GenBank/DDBJ databases">
        <title>Rapid genome shrinkage in a self-fertile nematode reveals novel sperm competition proteins.</title>
        <authorList>
            <person name="Yin D."/>
            <person name="Schwarz E.M."/>
            <person name="Thomas C.G."/>
            <person name="Felde R.L."/>
            <person name="Korf I.F."/>
            <person name="Cutter A.D."/>
            <person name="Schartner C.M."/>
            <person name="Ralston E.J."/>
            <person name="Meyer B.J."/>
            <person name="Haag E.S."/>
        </authorList>
    </citation>
    <scope>NUCLEOTIDE SEQUENCE [LARGE SCALE GENOMIC DNA]</scope>
    <source>
        <strain evidence="3">JU1422</strain>
    </source>
</reference>
<evidence type="ECO:0000256" key="1">
    <source>
        <dbReference type="SAM" id="MobiDB-lite"/>
    </source>
</evidence>
<feature type="compositionally biased region" description="Acidic residues" evidence="1">
    <location>
        <begin position="252"/>
        <end position="261"/>
    </location>
</feature>